<evidence type="ECO:0000313" key="1">
    <source>
        <dbReference type="Proteomes" id="UP000887576"/>
    </source>
</evidence>
<proteinExistence type="predicted"/>
<reference evidence="2" key="1">
    <citation type="submission" date="2022-11" db="UniProtKB">
        <authorList>
            <consortium name="WormBaseParasite"/>
        </authorList>
    </citation>
    <scope>IDENTIFICATION</scope>
</reference>
<dbReference type="WBParaSite" id="JU765_v2.g12185.t1">
    <property type="protein sequence ID" value="JU765_v2.g12185.t1"/>
    <property type="gene ID" value="JU765_v2.g12185"/>
</dbReference>
<organism evidence="1 2">
    <name type="scientific">Panagrolaimus sp. JU765</name>
    <dbReference type="NCBI Taxonomy" id="591449"/>
    <lineage>
        <taxon>Eukaryota</taxon>
        <taxon>Metazoa</taxon>
        <taxon>Ecdysozoa</taxon>
        <taxon>Nematoda</taxon>
        <taxon>Chromadorea</taxon>
        <taxon>Rhabditida</taxon>
        <taxon>Tylenchina</taxon>
        <taxon>Panagrolaimomorpha</taxon>
        <taxon>Panagrolaimoidea</taxon>
        <taxon>Panagrolaimidae</taxon>
        <taxon>Panagrolaimus</taxon>
    </lineage>
</organism>
<protein>
    <submittedName>
        <fullName evidence="2">Receptor ligand binding region domain-containing protein</fullName>
    </submittedName>
</protein>
<accession>A0AC34Q2B0</accession>
<dbReference type="Proteomes" id="UP000887576">
    <property type="component" value="Unplaced"/>
</dbReference>
<evidence type="ECO:0000313" key="2">
    <source>
        <dbReference type="WBParaSite" id="JU765_v2.g12185.t1"/>
    </source>
</evidence>
<name>A0AC34Q2B0_9BILA</name>
<sequence length="182" mass="20286">MSLTAFRSVVDVETIRLQTRVIIVLMGSQLGANQEALQLLNRVGIAAPEFVILLPWINHDPDQYYPWITVADNKSVVINRELKKTFVGAYVVDADRQMSPTGRRFFSTLEQYNLTSNYDGASYDLALLYDCLKLYVLAVNASYTQFGSDGISDPTKVVDEFAGLEFEGASGQVEMDLADSRI</sequence>